<dbReference type="EMBL" id="PIUK01000039">
    <property type="protein sequence ID" value="MBY6275764.1"/>
    <property type="molecule type" value="Genomic_DNA"/>
</dbReference>
<accession>A0A953LI79</accession>
<reference evidence="1" key="1">
    <citation type="submission" date="2017-11" db="EMBL/GenBank/DDBJ databases">
        <title>Three new genomes from thermophilic consortium.</title>
        <authorList>
            <person name="Quaggio R."/>
            <person name="Amgarten D."/>
            <person name="Setubal J.C."/>
        </authorList>
    </citation>
    <scope>NUCLEOTIDE SEQUENCE</scope>
    <source>
        <strain evidence="1">ZCTH01-B2</strain>
    </source>
</reference>
<dbReference type="Proteomes" id="UP000732377">
    <property type="component" value="Unassembled WGS sequence"/>
</dbReference>
<comment type="caution">
    <text evidence="1">The sequence shown here is derived from an EMBL/GenBank/DDBJ whole genome shotgun (WGS) entry which is preliminary data.</text>
</comment>
<organism evidence="1 2">
    <name type="scientific">Symbiobacterium thermophilum</name>
    <dbReference type="NCBI Taxonomy" id="2734"/>
    <lineage>
        <taxon>Bacteria</taxon>
        <taxon>Bacillati</taxon>
        <taxon>Bacillota</taxon>
        <taxon>Clostridia</taxon>
        <taxon>Eubacteriales</taxon>
        <taxon>Symbiobacteriaceae</taxon>
        <taxon>Symbiobacterium</taxon>
    </lineage>
</organism>
<gene>
    <name evidence="1" type="ORF">CWE10_05995</name>
</gene>
<sequence>MEKAARTLVVGHFGSGKTEVAVFFALSLCAEQKRPMLLDLDFITPYYRSRDVADQLAAAGVEVVRPAGDLWRSDLPVVAARAVQAMTAYDGPVVADIGGGEGARVLGSMRLEPGTYEALMVVNPYRPDTGSPEQVARYARWLEEIGRIRLTGLVNNANLGPLTRPEHVLEGLKQVEEAARLLDLPVCCTAVRADLVDALPGLKLLPLRLCMRPPWEAEPFALA</sequence>
<dbReference type="RefSeq" id="WP_273378654.1">
    <property type="nucleotide sequence ID" value="NZ_PIUK01000039.1"/>
</dbReference>
<dbReference type="SUPFAM" id="SSF52540">
    <property type="entry name" value="P-loop containing nucleoside triphosphate hydrolases"/>
    <property type="match status" value="1"/>
</dbReference>
<dbReference type="Gene3D" id="3.40.50.300">
    <property type="entry name" value="P-loop containing nucleotide triphosphate hydrolases"/>
    <property type="match status" value="1"/>
</dbReference>
<protein>
    <recommendedName>
        <fullName evidence="3">CobQ/CobB/MinD/ParA nucleotide binding domain-containing protein</fullName>
    </recommendedName>
</protein>
<dbReference type="AlphaFoldDB" id="A0A953LI79"/>
<evidence type="ECO:0008006" key="3">
    <source>
        <dbReference type="Google" id="ProtNLM"/>
    </source>
</evidence>
<name>A0A953LI79_SYMTR</name>
<evidence type="ECO:0000313" key="2">
    <source>
        <dbReference type="Proteomes" id="UP000732377"/>
    </source>
</evidence>
<dbReference type="InterPro" id="IPR027417">
    <property type="entry name" value="P-loop_NTPase"/>
</dbReference>
<proteinExistence type="predicted"/>
<evidence type="ECO:0000313" key="1">
    <source>
        <dbReference type="EMBL" id="MBY6275764.1"/>
    </source>
</evidence>